<organism evidence="1 2">
    <name type="scientific">Achromobacter insuavis AXX-A</name>
    <dbReference type="NCBI Taxonomy" id="1003200"/>
    <lineage>
        <taxon>Bacteria</taxon>
        <taxon>Pseudomonadati</taxon>
        <taxon>Pseudomonadota</taxon>
        <taxon>Betaproteobacteria</taxon>
        <taxon>Burkholderiales</taxon>
        <taxon>Alcaligenaceae</taxon>
        <taxon>Achromobacter</taxon>
    </lineage>
</organism>
<dbReference type="HOGENOM" id="CLU_1657009_0_0_4"/>
<sequence>MQDGHARVAGHDHTLKVARALSFVELMELLEFSRLRFEAPMAGASATLIGTQEWRRHLDGDELDPSGVYICSTLEALRDAVLPPANAELEIDMPSLDLIRLMATVRQRDIPPPQPCLRVDLQALIRRVLVPADAPAHLYDLVRHVVMARLWIEVARA</sequence>
<accession>F7STZ4</accession>
<comment type="caution">
    <text evidence="1">The sequence shown here is derived from an EMBL/GenBank/DDBJ whole genome shotgun (WGS) entry which is preliminary data.</text>
</comment>
<proteinExistence type="predicted"/>
<evidence type="ECO:0000313" key="1">
    <source>
        <dbReference type="EMBL" id="EGP48439.1"/>
    </source>
</evidence>
<dbReference type="EMBL" id="AFRQ01000007">
    <property type="protein sequence ID" value="EGP48439.1"/>
    <property type="molecule type" value="Genomic_DNA"/>
</dbReference>
<gene>
    <name evidence="1" type="ORF">AXXA_00630</name>
</gene>
<evidence type="ECO:0000313" key="2">
    <source>
        <dbReference type="Proteomes" id="UP000004853"/>
    </source>
</evidence>
<reference evidence="1 2" key="1">
    <citation type="submission" date="2011-06" db="EMBL/GenBank/DDBJ databases">
        <authorList>
            <person name="Bador J."/>
            <person name="Amoureux L."/>
            <person name="Neuwirth C."/>
        </authorList>
    </citation>
    <scope>NUCLEOTIDE SEQUENCE [LARGE SCALE GENOMIC DNA]</scope>
    <source>
        <strain evidence="1 2">AXX-A</strain>
    </source>
</reference>
<name>F7STZ4_9BURK</name>
<dbReference type="PATRIC" id="fig|1003200.3.peg.118"/>
<dbReference type="AlphaFoldDB" id="F7STZ4"/>
<dbReference type="Proteomes" id="UP000004853">
    <property type="component" value="Unassembled WGS sequence"/>
</dbReference>
<protein>
    <submittedName>
        <fullName evidence="1">Uncharacterized protein</fullName>
    </submittedName>
</protein>